<evidence type="ECO:0000259" key="4">
    <source>
        <dbReference type="Pfam" id="PF00150"/>
    </source>
</evidence>
<reference evidence="5 6" key="1">
    <citation type="journal article" date="2018" name="Syst. Appl. Microbiol.">
        <title>Flavobacterium circumlabens sp. nov. and Flavobacterium cupreum sp. nov., two psychrotrophic species isolated from Antarctic environmental samples.</title>
        <authorList>
            <person name="Kralova S."/>
            <person name="Busse H.J."/>
            <person name="Svec P."/>
            <person name="Maslanova I."/>
            <person name="Stankova E."/>
            <person name="Bartak M."/>
            <person name="Sedlacek I."/>
        </authorList>
    </citation>
    <scope>NUCLEOTIDE SEQUENCE [LARGE SCALE GENOMIC DNA]</scope>
    <source>
        <strain evidence="5 6">CCM 8828</strain>
    </source>
</reference>
<sequence>HSHNINLEEAKVFFAEISKKYSKYPNIIYEIFNEPDYESWAEVKAYSEEVIKVIRENDPNNIILVGSPHWDQDVDLAAADPILGVTNIMYTMHFYAATHGKELRDRTDA</sequence>
<dbReference type="Gene3D" id="3.20.20.80">
    <property type="entry name" value="Glycosidases"/>
    <property type="match status" value="1"/>
</dbReference>
<evidence type="ECO:0000256" key="2">
    <source>
        <dbReference type="ARBA" id="ARBA00023295"/>
    </source>
</evidence>
<dbReference type="PROSITE" id="PS00659">
    <property type="entry name" value="GLYCOSYL_HYDROL_F5"/>
    <property type="match status" value="1"/>
</dbReference>
<dbReference type="InterPro" id="IPR001547">
    <property type="entry name" value="Glyco_hydro_5"/>
</dbReference>
<keyword evidence="1 3" id="KW-0378">Hydrolase</keyword>
<dbReference type="Proteomes" id="UP000298340">
    <property type="component" value="Unassembled WGS sequence"/>
</dbReference>
<dbReference type="InterPro" id="IPR017853">
    <property type="entry name" value="GH"/>
</dbReference>
<comment type="similarity">
    <text evidence="3">Belongs to the glycosyl hydrolase 5 (cellulase A) family.</text>
</comment>
<evidence type="ECO:0000256" key="1">
    <source>
        <dbReference type="ARBA" id="ARBA00022801"/>
    </source>
</evidence>
<evidence type="ECO:0000313" key="5">
    <source>
        <dbReference type="EMBL" id="TEB40778.1"/>
    </source>
</evidence>
<organism evidence="5 6">
    <name type="scientific">Flavobacterium circumlabens</name>
    <dbReference type="NCBI Taxonomy" id="2133765"/>
    <lineage>
        <taxon>Bacteria</taxon>
        <taxon>Pseudomonadati</taxon>
        <taxon>Bacteroidota</taxon>
        <taxon>Flavobacteriia</taxon>
        <taxon>Flavobacteriales</taxon>
        <taxon>Flavobacteriaceae</taxon>
        <taxon>Flavobacterium</taxon>
    </lineage>
</organism>
<keyword evidence="2 3" id="KW-0326">Glycosidase</keyword>
<dbReference type="EMBL" id="QWDN01000923">
    <property type="protein sequence ID" value="TEB40778.1"/>
    <property type="molecule type" value="Genomic_DNA"/>
</dbReference>
<comment type="caution">
    <text evidence="5">The sequence shown here is derived from an EMBL/GenBank/DDBJ whole genome shotgun (WGS) entry which is preliminary data.</text>
</comment>
<dbReference type="Pfam" id="PF00150">
    <property type="entry name" value="Cellulase"/>
    <property type="match status" value="1"/>
</dbReference>
<dbReference type="AlphaFoldDB" id="A0A4Y7U3Y7"/>
<dbReference type="GO" id="GO:0004553">
    <property type="term" value="F:hydrolase activity, hydrolyzing O-glycosyl compounds"/>
    <property type="evidence" value="ECO:0007669"/>
    <property type="project" value="InterPro"/>
</dbReference>
<dbReference type="GO" id="GO:0000272">
    <property type="term" value="P:polysaccharide catabolic process"/>
    <property type="evidence" value="ECO:0007669"/>
    <property type="project" value="InterPro"/>
</dbReference>
<dbReference type="RefSeq" id="WP_153226937.1">
    <property type="nucleotide sequence ID" value="NZ_QWDN01000923.1"/>
</dbReference>
<gene>
    <name evidence="5" type="ORF">D0809_28880</name>
</gene>
<proteinExistence type="inferred from homology"/>
<dbReference type="InterPro" id="IPR018087">
    <property type="entry name" value="Glyco_hydro_5_CS"/>
</dbReference>
<dbReference type="PANTHER" id="PTHR34142">
    <property type="entry name" value="ENDO-BETA-1,4-GLUCANASE A"/>
    <property type="match status" value="1"/>
</dbReference>
<accession>A0A4Y7U3Y7</accession>
<feature type="non-terminal residue" evidence="5">
    <location>
        <position position="109"/>
    </location>
</feature>
<name>A0A4Y7U3Y7_9FLAO</name>
<dbReference type="SUPFAM" id="SSF51445">
    <property type="entry name" value="(Trans)glycosidases"/>
    <property type="match status" value="1"/>
</dbReference>
<protein>
    <submittedName>
        <fullName evidence="5">Glycoside hydrolase family 5 protein</fullName>
    </submittedName>
</protein>
<feature type="domain" description="Glycoside hydrolase family 5" evidence="4">
    <location>
        <begin position="4"/>
        <end position="101"/>
    </location>
</feature>
<evidence type="ECO:0000313" key="6">
    <source>
        <dbReference type="Proteomes" id="UP000298340"/>
    </source>
</evidence>
<feature type="non-terminal residue" evidence="5">
    <location>
        <position position="1"/>
    </location>
</feature>
<evidence type="ECO:0000256" key="3">
    <source>
        <dbReference type="RuleBase" id="RU361153"/>
    </source>
</evidence>
<dbReference type="PANTHER" id="PTHR34142:SF1">
    <property type="entry name" value="GLYCOSIDE HYDROLASE FAMILY 5 DOMAIN-CONTAINING PROTEIN"/>
    <property type="match status" value="1"/>
</dbReference>